<feature type="domain" description="Carbohydrate kinase PfkB" evidence="5">
    <location>
        <begin position="47"/>
        <end position="306"/>
    </location>
</feature>
<dbReference type="PANTHER" id="PTHR42909:SF1">
    <property type="entry name" value="CARBOHYDRATE KINASE PFKB DOMAIN-CONTAINING PROTEIN"/>
    <property type="match status" value="1"/>
</dbReference>
<evidence type="ECO:0000256" key="2">
    <source>
        <dbReference type="ARBA" id="ARBA00022679"/>
    </source>
</evidence>
<evidence type="ECO:0000256" key="4">
    <source>
        <dbReference type="ARBA" id="ARBA00022777"/>
    </source>
</evidence>
<comment type="caution">
    <text evidence="6">The sequence shown here is derived from an EMBL/GenBank/DDBJ whole genome shotgun (WGS) entry which is preliminary data.</text>
</comment>
<evidence type="ECO:0000256" key="1">
    <source>
        <dbReference type="ARBA" id="ARBA00010688"/>
    </source>
</evidence>
<protein>
    <recommendedName>
        <fullName evidence="5">Carbohydrate kinase PfkB domain-containing protein</fullName>
    </recommendedName>
</protein>
<dbReference type="PROSITE" id="PS00583">
    <property type="entry name" value="PFKB_KINASES_1"/>
    <property type="match status" value="1"/>
</dbReference>
<dbReference type="InterPro" id="IPR011611">
    <property type="entry name" value="PfkB_dom"/>
</dbReference>
<comment type="similarity">
    <text evidence="1">Belongs to the carbohydrate kinase PfkB family.</text>
</comment>
<accession>A0ABD3JZ08</accession>
<name>A0ABD3JZ08_EUCGL</name>
<keyword evidence="2" id="KW-0808">Transferase</keyword>
<gene>
    <name evidence="6" type="ORF">ACJRO7_027666</name>
</gene>
<dbReference type="CDD" id="cd01941">
    <property type="entry name" value="YeiC_kinase_like"/>
    <property type="match status" value="1"/>
</dbReference>
<dbReference type="Pfam" id="PF00294">
    <property type="entry name" value="PfkB"/>
    <property type="match status" value="1"/>
</dbReference>
<dbReference type="InterPro" id="IPR029056">
    <property type="entry name" value="Ribokinase-like"/>
</dbReference>
<evidence type="ECO:0000259" key="5">
    <source>
        <dbReference type="Pfam" id="PF00294"/>
    </source>
</evidence>
<dbReference type="Proteomes" id="UP001634007">
    <property type="component" value="Unassembled WGS sequence"/>
</dbReference>
<dbReference type="SUPFAM" id="SSF53613">
    <property type="entry name" value="Ribokinase-like"/>
    <property type="match status" value="1"/>
</dbReference>
<reference evidence="6 7" key="1">
    <citation type="submission" date="2024-11" db="EMBL/GenBank/DDBJ databases">
        <title>Chromosome-level genome assembly of Eucalyptus globulus Labill. provides insights into its genome evolution.</title>
        <authorList>
            <person name="Li X."/>
        </authorList>
    </citation>
    <scope>NUCLEOTIDE SEQUENCE [LARGE SCALE GENOMIC DNA]</scope>
    <source>
        <strain evidence="6">CL2024</strain>
        <tissue evidence="6">Fresh tender leaves</tissue>
    </source>
</reference>
<evidence type="ECO:0000313" key="7">
    <source>
        <dbReference type="Proteomes" id="UP001634007"/>
    </source>
</evidence>
<dbReference type="InterPro" id="IPR002173">
    <property type="entry name" value="Carboh/pur_kinase_PfkB_CS"/>
</dbReference>
<dbReference type="GO" id="GO:0016301">
    <property type="term" value="F:kinase activity"/>
    <property type="evidence" value="ECO:0007669"/>
    <property type="project" value="UniProtKB-KW"/>
</dbReference>
<dbReference type="GO" id="GO:0046872">
    <property type="term" value="F:metal ion binding"/>
    <property type="evidence" value="ECO:0007669"/>
    <property type="project" value="UniProtKB-KW"/>
</dbReference>
<dbReference type="PANTHER" id="PTHR42909">
    <property type="entry name" value="ZGC:136858"/>
    <property type="match status" value="1"/>
</dbReference>
<evidence type="ECO:0000256" key="3">
    <source>
        <dbReference type="ARBA" id="ARBA00022723"/>
    </source>
</evidence>
<dbReference type="AlphaFoldDB" id="A0ABD3JZ08"/>
<proteinExistence type="inferred from homology"/>
<keyword evidence="4" id="KW-0418">Kinase</keyword>
<keyword evidence="7" id="KW-1185">Reference proteome</keyword>
<dbReference type="Gene3D" id="3.40.1190.20">
    <property type="match status" value="1"/>
</dbReference>
<organism evidence="6 7">
    <name type="scientific">Eucalyptus globulus</name>
    <name type="common">Tasmanian blue gum</name>
    <dbReference type="NCBI Taxonomy" id="34317"/>
    <lineage>
        <taxon>Eukaryota</taxon>
        <taxon>Viridiplantae</taxon>
        <taxon>Streptophyta</taxon>
        <taxon>Embryophyta</taxon>
        <taxon>Tracheophyta</taxon>
        <taxon>Spermatophyta</taxon>
        <taxon>Magnoliopsida</taxon>
        <taxon>eudicotyledons</taxon>
        <taxon>Gunneridae</taxon>
        <taxon>Pentapetalae</taxon>
        <taxon>rosids</taxon>
        <taxon>malvids</taxon>
        <taxon>Myrtales</taxon>
        <taxon>Myrtaceae</taxon>
        <taxon>Myrtoideae</taxon>
        <taxon>Eucalypteae</taxon>
        <taxon>Eucalyptus</taxon>
    </lineage>
</organism>
<dbReference type="EMBL" id="JBJKBG010000007">
    <property type="protein sequence ID" value="KAL3730672.1"/>
    <property type="molecule type" value="Genomic_DNA"/>
</dbReference>
<sequence>MAAESRAQRRIQSLYRHLSPQASDASSLLQPTVLRAERLSLRDGREAVVIGGMVLDIHALPFSPPAPGTTTPGKVHYVLGGVARNIADCMSKLGGKPFFISAVGLDMAGNHLLEHWRSTGHPIEGILQTQDITTAVVCCVLDPNGEVAAGVASFESIEKFLTAEWIQQFRYEISSAPVVMVDANLNNRALEASCRLATGDNIPLWFEPVSVAKSKKIASIVKYVTYVSPNEDELFAMADALSPGKLYGLSERYRSEKNCPAESHINMLKPAIVLLLEKGIKIVVVTIGARGVFLCSKEGSILTRAVVEKPQRLGISSELHKLISSDCPSQKFHDAKHIEGTSRLFALHLPGLPASVKKLTGAGDCLVGATLASICEGLNIIQAISVGIAAAKATVEADSNVPLTFDLVGVAGMNILSIKTAGNSCILGYPINLV</sequence>
<dbReference type="InterPro" id="IPR002139">
    <property type="entry name" value="Ribo/fructo_kinase"/>
</dbReference>
<evidence type="ECO:0000313" key="6">
    <source>
        <dbReference type="EMBL" id="KAL3730672.1"/>
    </source>
</evidence>
<keyword evidence="3" id="KW-0479">Metal-binding</keyword>
<dbReference type="PRINTS" id="PR00990">
    <property type="entry name" value="RIBOKINASE"/>
</dbReference>